<dbReference type="Pfam" id="PF07470">
    <property type="entry name" value="Glyco_hydro_88"/>
    <property type="match status" value="1"/>
</dbReference>
<dbReference type="InterPro" id="IPR008928">
    <property type="entry name" value="6-hairpin_glycosidase_sf"/>
</dbReference>
<evidence type="ECO:0000256" key="1">
    <source>
        <dbReference type="ARBA" id="ARBA00022801"/>
    </source>
</evidence>
<evidence type="ECO:0008006" key="5">
    <source>
        <dbReference type="Google" id="ProtNLM"/>
    </source>
</evidence>
<name>A0ABR1IQK7_9AGAR</name>
<gene>
    <name evidence="3" type="ORF">VKT23_018951</name>
</gene>
<dbReference type="Proteomes" id="UP001498398">
    <property type="component" value="Unassembled WGS sequence"/>
</dbReference>
<reference evidence="3 4" key="1">
    <citation type="submission" date="2024-01" db="EMBL/GenBank/DDBJ databases">
        <title>A draft genome for the cacao thread blight pathogen Marasmiellus scandens.</title>
        <authorList>
            <person name="Baruah I.K."/>
            <person name="Leung J."/>
            <person name="Bukari Y."/>
            <person name="Amoako-Attah I."/>
            <person name="Meinhardt L.W."/>
            <person name="Bailey B.A."/>
            <person name="Cohen S.P."/>
        </authorList>
    </citation>
    <scope>NUCLEOTIDE SEQUENCE [LARGE SCALE GENOMIC DNA]</scope>
    <source>
        <strain evidence="3 4">GH-19</strain>
    </source>
</reference>
<organism evidence="3 4">
    <name type="scientific">Marasmiellus scandens</name>
    <dbReference type="NCBI Taxonomy" id="2682957"/>
    <lineage>
        <taxon>Eukaryota</taxon>
        <taxon>Fungi</taxon>
        <taxon>Dikarya</taxon>
        <taxon>Basidiomycota</taxon>
        <taxon>Agaricomycotina</taxon>
        <taxon>Agaricomycetes</taxon>
        <taxon>Agaricomycetidae</taxon>
        <taxon>Agaricales</taxon>
        <taxon>Marasmiineae</taxon>
        <taxon>Omphalotaceae</taxon>
        <taxon>Marasmiellus</taxon>
    </lineage>
</organism>
<comment type="caution">
    <text evidence="3">The sequence shown here is derived from an EMBL/GenBank/DDBJ whole genome shotgun (WGS) entry which is preliminary data.</text>
</comment>
<dbReference type="PANTHER" id="PTHR33886:SF8">
    <property type="entry name" value="UNSATURATED RHAMNOGALACTURONAN HYDROLASE (EUROFUNG)"/>
    <property type="match status" value="1"/>
</dbReference>
<feature type="chain" id="PRO_5046852887" description="Glycoside hydrolase family 105 protein" evidence="2">
    <location>
        <begin position="21"/>
        <end position="395"/>
    </location>
</feature>
<sequence length="395" mass="43925">MRTSLLFGLPILIQLGSVLARPSSNAIWAADSAIARKQGNGLDSSGNPSVSYEHGELWWGLRLLFERTANQSYFDYISDGASNIVNDDGTVHGNYKVSDFSLDPVRTGPAFLYLFNQTGDAKWKKAADTYMTQLHGHPRTTQGQFWHKLIYPNQGWLDGIYMGDVFYSQYVHDFQKNNVTAWADITAQFQLQFDNTIQNATAPNNLHLLYHGYDHSFTAVWASPDRGHSPEVWDRALGWYMMALVDVLDIMPASNPGHGALLKILQTLAPKLRDAADPDTGVWWLVMTQPGREGNYFESSGAAMFVYALLKGIRRGYISDTDGSIVAAMKKAYSYFLGNFVVPKSDGTMDWTNTVSVGSLSTTGDYNYYISQTVDTNDLKGVGAFLLASIEIEQL</sequence>
<dbReference type="InterPro" id="IPR052043">
    <property type="entry name" value="PolySaccharide_Degr_Enz"/>
</dbReference>
<dbReference type="PANTHER" id="PTHR33886">
    <property type="entry name" value="UNSATURATED RHAMNOGALACTURONAN HYDROLASE (EUROFUNG)"/>
    <property type="match status" value="1"/>
</dbReference>
<accession>A0ABR1IQK7</accession>
<keyword evidence="1" id="KW-0378">Hydrolase</keyword>
<dbReference type="Gene3D" id="1.50.10.10">
    <property type="match status" value="1"/>
</dbReference>
<proteinExistence type="predicted"/>
<evidence type="ECO:0000313" key="3">
    <source>
        <dbReference type="EMBL" id="KAK7436696.1"/>
    </source>
</evidence>
<keyword evidence="2" id="KW-0732">Signal</keyword>
<dbReference type="InterPro" id="IPR012341">
    <property type="entry name" value="6hp_glycosidase-like_sf"/>
</dbReference>
<keyword evidence="4" id="KW-1185">Reference proteome</keyword>
<evidence type="ECO:0000256" key="2">
    <source>
        <dbReference type="SAM" id="SignalP"/>
    </source>
</evidence>
<protein>
    <recommendedName>
        <fullName evidence="5">Glycoside hydrolase family 105 protein</fullName>
    </recommendedName>
</protein>
<dbReference type="EMBL" id="JBANRG010000091">
    <property type="protein sequence ID" value="KAK7436696.1"/>
    <property type="molecule type" value="Genomic_DNA"/>
</dbReference>
<dbReference type="InterPro" id="IPR010905">
    <property type="entry name" value="Glyco_hydro_88"/>
</dbReference>
<dbReference type="SUPFAM" id="SSF48208">
    <property type="entry name" value="Six-hairpin glycosidases"/>
    <property type="match status" value="1"/>
</dbReference>
<evidence type="ECO:0000313" key="4">
    <source>
        <dbReference type="Proteomes" id="UP001498398"/>
    </source>
</evidence>
<feature type="signal peptide" evidence="2">
    <location>
        <begin position="1"/>
        <end position="20"/>
    </location>
</feature>